<dbReference type="Proteomes" id="UP000297452">
    <property type="component" value="Unassembled WGS sequence"/>
</dbReference>
<feature type="compositionally biased region" description="Basic and acidic residues" evidence="1">
    <location>
        <begin position="1"/>
        <end position="10"/>
    </location>
</feature>
<feature type="compositionally biased region" description="Basic and acidic residues" evidence="1">
    <location>
        <begin position="199"/>
        <end position="208"/>
    </location>
</feature>
<comment type="caution">
    <text evidence="2">The sequence shown here is derived from an EMBL/GenBank/DDBJ whole genome shotgun (WGS) entry which is preliminary data.</text>
</comment>
<reference evidence="2 3" key="1">
    <citation type="submission" date="2017-12" db="EMBL/GenBank/DDBJ databases">
        <title>Comparative genomics of Botrytis spp.</title>
        <authorList>
            <person name="Valero-Jimenez C.A."/>
            <person name="Tapia P."/>
            <person name="Veloso J."/>
            <person name="Silva-Moreno E."/>
            <person name="Staats M."/>
            <person name="Valdes J.H."/>
            <person name="Van Kan J.A.L."/>
        </authorList>
    </citation>
    <scope>NUCLEOTIDE SEQUENCE [LARGE SCALE GENOMIC DNA]</scope>
    <source>
        <strain evidence="2 3">MUCL2120</strain>
    </source>
</reference>
<evidence type="ECO:0000256" key="1">
    <source>
        <dbReference type="SAM" id="MobiDB-lite"/>
    </source>
</evidence>
<evidence type="ECO:0000313" key="3">
    <source>
        <dbReference type="Proteomes" id="UP000297452"/>
    </source>
</evidence>
<dbReference type="EMBL" id="PQXJ01000155">
    <property type="protein sequence ID" value="TGO59839.1"/>
    <property type="molecule type" value="Genomic_DNA"/>
</dbReference>
<feature type="region of interest" description="Disordered" evidence="1">
    <location>
        <begin position="581"/>
        <end position="604"/>
    </location>
</feature>
<feature type="region of interest" description="Disordered" evidence="1">
    <location>
        <begin position="156"/>
        <end position="246"/>
    </location>
</feature>
<proteinExistence type="predicted"/>
<feature type="compositionally biased region" description="Basic and acidic residues" evidence="1">
    <location>
        <begin position="51"/>
        <end position="71"/>
    </location>
</feature>
<feature type="compositionally biased region" description="Polar residues" evidence="1">
    <location>
        <begin position="581"/>
        <end position="598"/>
    </location>
</feature>
<name>A0A4Z1IDV3_9HELO</name>
<keyword evidence="3" id="KW-1185">Reference proteome</keyword>
<feature type="compositionally biased region" description="Low complexity" evidence="1">
    <location>
        <begin position="222"/>
        <end position="233"/>
    </location>
</feature>
<gene>
    <name evidence="2" type="ORF">BOTNAR_0155g00110</name>
</gene>
<accession>A0A4Z1IDV3</accession>
<organism evidence="2 3">
    <name type="scientific">Botryotinia narcissicola</name>
    <dbReference type="NCBI Taxonomy" id="278944"/>
    <lineage>
        <taxon>Eukaryota</taxon>
        <taxon>Fungi</taxon>
        <taxon>Dikarya</taxon>
        <taxon>Ascomycota</taxon>
        <taxon>Pezizomycotina</taxon>
        <taxon>Leotiomycetes</taxon>
        <taxon>Helotiales</taxon>
        <taxon>Sclerotiniaceae</taxon>
        <taxon>Botryotinia</taxon>
    </lineage>
</organism>
<protein>
    <submittedName>
        <fullName evidence="2">Uncharacterized protein</fullName>
    </submittedName>
</protein>
<feature type="region of interest" description="Disordered" evidence="1">
    <location>
        <begin position="1"/>
        <end position="81"/>
    </location>
</feature>
<dbReference type="AlphaFoldDB" id="A0A4Z1IDV3"/>
<dbReference type="OrthoDB" id="3514927at2759"/>
<sequence>MPSPSRHPEGLDSQDSVDLPSTLILQPSTSFDEEEQDAVPESAGLASMDATMDRNPVDGSSDHESDVEQRGRTRTPRTVVSSSASTITNILQTGSYTLDSTSAPTQSLEALHLNPDLEPNLTLAHITSLPQRTIIDYISAYRSARQRSFEEYVHPSLDPSGTVAPGPWNHTLNNADEDSDSSSSSIAATSSMPELVPGPERRRYHYQDSEGQSTSPRWRYTGSGSPSPSPYGSRVRGDDQHITLTGGRNNMAREWVEQETSLRSLRVSPLSTTELENEASTGVDSESDLQAQIQIQIQSARLREASPDSRAGIRDILTRLVIQSLANQVQEPVRDVDTGASIAPANASTSQTVGPELRDPSPGNATSRPPVIEFNPDGTISFPQRRIPLNPLNNTDSSVQEGINADTASRRARSGLPALPLETPVLESHSPPNLEPANAYYTANPPILNRSEINRSLFRIGVLVRNARQRYLHELQERREMVSASPGVIESQNARPSVQVLLVDLEAQIAGIRDQISGTTLTRPGAPLGDGRNTEVEDSVVGVDFDMHSRIPQSQQSNIEDYEDAEPSMAEQLAAYQLSRNHPNPESTIVNHNISRSISPRDDSELPDLSGILAGYQNDLANVTPRIQIARRRAELRPGEARFRAYLSTENRDISPYELENPNTLTRAPHLRPSTSYENLRLERQLAALSPVAARDSIPAYRRNVLSRAQRERDAANDQRIEMLQKPAISVFEHLVKWQLYLEHAATRIGSRIPEDWGSRVGRYTLIPTSSSTNFIEDVSGIPRSDEVILAAYSANTSYGFRKILRLVREDGLNAREAWHYVLLWKDYLSELPIDEYHEALGLCPMDVFIHVVIQGLNRGFGDWKMSEQCKRECIKYLVTRTSYYPFPSAETIDAARSFGDVTSQTLREYFGSEISLLDEEWDMLAALKNERYYTARILYLARNVARGIAKLDTIDLKPPYDESNNAQRKDIFHRLKLEEIILAGQCGILSTREHEALSTDGSSVERVLVEYMLKWELVPEERDRMFQAFDGGASLESLMSSRQG</sequence>
<feature type="compositionally biased region" description="Low complexity" evidence="1">
    <location>
        <begin position="181"/>
        <end position="191"/>
    </location>
</feature>
<evidence type="ECO:0000313" key="2">
    <source>
        <dbReference type="EMBL" id="TGO59839.1"/>
    </source>
</evidence>
<feature type="region of interest" description="Disordered" evidence="1">
    <location>
        <begin position="340"/>
        <end position="369"/>
    </location>
</feature>